<reference evidence="1" key="2">
    <citation type="journal article" date="2015" name="Data Brief">
        <title>Shoot transcriptome of the giant reed, Arundo donax.</title>
        <authorList>
            <person name="Barrero R.A."/>
            <person name="Guerrero F.D."/>
            <person name="Moolhuijzen P."/>
            <person name="Goolsby J.A."/>
            <person name="Tidwell J."/>
            <person name="Bellgard S.E."/>
            <person name="Bellgard M.I."/>
        </authorList>
    </citation>
    <scope>NUCLEOTIDE SEQUENCE</scope>
    <source>
        <tissue evidence="1">Shoot tissue taken approximately 20 cm above the soil surface</tissue>
    </source>
</reference>
<protein>
    <submittedName>
        <fullName evidence="1">Uncharacterized protein</fullName>
    </submittedName>
</protein>
<accession>A0A0A9AIG9</accession>
<dbReference type="AlphaFoldDB" id="A0A0A9AIG9"/>
<reference evidence="1" key="1">
    <citation type="submission" date="2014-09" db="EMBL/GenBank/DDBJ databases">
        <authorList>
            <person name="Magalhaes I.L.F."/>
            <person name="Oliveira U."/>
            <person name="Santos F.R."/>
            <person name="Vidigal T.H.D.A."/>
            <person name="Brescovit A.D."/>
            <person name="Santos A.J."/>
        </authorList>
    </citation>
    <scope>NUCLEOTIDE SEQUENCE</scope>
    <source>
        <tissue evidence="1">Shoot tissue taken approximately 20 cm above the soil surface</tissue>
    </source>
</reference>
<dbReference type="EMBL" id="GBRH01246939">
    <property type="protein sequence ID" value="JAD50956.1"/>
    <property type="molecule type" value="Transcribed_RNA"/>
</dbReference>
<sequence length="49" mass="5673">MDDDKISFQFRWNVRGGNRNAATTKRSYSYCISSTHHPTAHQYREPQGG</sequence>
<evidence type="ECO:0000313" key="1">
    <source>
        <dbReference type="EMBL" id="JAD50956.1"/>
    </source>
</evidence>
<name>A0A0A9AIG9_ARUDO</name>
<proteinExistence type="predicted"/>
<organism evidence="1">
    <name type="scientific">Arundo donax</name>
    <name type="common">Giant reed</name>
    <name type="synonym">Donax arundinaceus</name>
    <dbReference type="NCBI Taxonomy" id="35708"/>
    <lineage>
        <taxon>Eukaryota</taxon>
        <taxon>Viridiplantae</taxon>
        <taxon>Streptophyta</taxon>
        <taxon>Embryophyta</taxon>
        <taxon>Tracheophyta</taxon>
        <taxon>Spermatophyta</taxon>
        <taxon>Magnoliopsida</taxon>
        <taxon>Liliopsida</taxon>
        <taxon>Poales</taxon>
        <taxon>Poaceae</taxon>
        <taxon>PACMAD clade</taxon>
        <taxon>Arundinoideae</taxon>
        <taxon>Arundineae</taxon>
        <taxon>Arundo</taxon>
    </lineage>
</organism>